<dbReference type="InterPro" id="IPR036097">
    <property type="entry name" value="HisK_dim/P_sf"/>
</dbReference>
<dbReference type="PROSITE" id="PS50110">
    <property type="entry name" value="RESPONSE_REGULATORY"/>
    <property type="match status" value="1"/>
</dbReference>
<evidence type="ECO:0000259" key="16">
    <source>
        <dbReference type="PROSITE" id="PS50109"/>
    </source>
</evidence>
<dbReference type="Pfam" id="PF12833">
    <property type="entry name" value="HTH_18"/>
    <property type="match status" value="1"/>
</dbReference>
<keyword evidence="14" id="KW-0472">Membrane</keyword>
<dbReference type="Gene3D" id="2.130.10.10">
    <property type="entry name" value="YVTN repeat-like/Quinoprotein amine dehydrogenase"/>
    <property type="match status" value="2"/>
</dbReference>
<dbReference type="Pfam" id="PF07494">
    <property type="entry name" value="Reg_prop"/>
    <property type="match status" value="1"/>
</dbReference>
<evidence type="ECO:0000256" key="4">
    <source>
        <dbReference type="ARBA" id="ARBA00022679"/>
    </source>
</evidence>
<evidence type="ECO:0000256" key="13">
    <source>
        <dbReference type="SAM" id="MobiDB-lite"/>
    </source>
</evidence>
<dbReference type="PANTHER" id="PTHR43547">
    <property type="entry name" value="TWO-COMPONENT HISTIDINE KINASE"/>
    <property type="match status" value="1"/>
</dbReference>
<feature type="region of interest" description="Disordered" evidence="13">
    <location>
        <begin position="1371"/>
        <end position="1390"/>
    </location>
</feature>
<dbReference type="InterPro" id="IPR003661">
    <property type="entry name" value="HisK_dim/P_dom"/>
</dbReference>
<keyword evidence="11" id="KW-0804">Transcription</keyword>
<dbReference type="InterPro" id="IPR011110">
    <property type="entry name" value="Reg_prop"/>
</dbReference>
<dbReference type="SMART" id="SM00448">
    <property type="entry name" value="REC"/>
    <property type="match status" value="1"/>
</dbReference>
<dbReference type="GO" id="GO:0005524">
    <property type="term" value="F:ATP binding"/>
    <property type="evidence" value="ECO:0007669"/>
    <property type="project" value="UniProtKB-KW"/>
</dbReference>
<organism evidence="18 19">
    <name type="scientific">Sphingobacterium allocomposti</name>
    <dbReference type="NCBI Taxonomy" id="415956"/>
    <lineage>
        <taxon>Bacteria</taxon>
        <taxon>Pseudomonadati</taxon>
        <taxon>Bacteroidota</taxon>
        <taxon>Sphingobacteriia</taxon>
        <taxon>Sphingobacteriales</taxon>
        <taxon>Sphingobacteriaceae</taxon>
        <taxon>Sphingobacterium</taxon>
    </lineage>
</organism>
<evidence type="ECO:0000256" key="14">
    <source>
        <dbReference type="SAM" id="Phobius"/>
    </source>
</evidence>
<dbReference type="GO" id="GO:0043565">
    <property type="term" value="F:sequence-specific DNA binding"/>
    <property type="evidence" value="ECO:0007669"/>
    <property type="project" value="InterPro"/>
</dbReference>
<dbReference type="Pfam" id="PF02518">
    <property type="entry name" value="HATPase_c"/>
    <property type="match status" value="1"/>
</dbReference>
<keyword evidence="8" id="KW-0902">Two-component regulatory system</keyword>
<evidence type="ECO:0000259" key="17">
    <source>
        <dbReference type="PROSITE" id="PS50110"/>
    </source>
</evidence>
<feature type="modified residue" description="4-aspartylphosphate" evidence="12">
    <location>
        <position position="1177"/>
    </location>
</feature>
<dbReference type="SMART" id="SM00388">
    <property type="entry name" value="HisKA"/>
    <property type="match status" value="1"/>
</dbReference>
<dbReference type="Pfam" id="PF00072">
    <property type="entry name" value="Response_reg"/>
    <property type="match status" value="1"/>
</dbReference>
<evidence type="ECO:0000256" key="10">
    <source>
        <dbReference type="ARBA" id="ARBA00023125"/>
    </source>
</evidence>
<evidence type="ECO:0000256" key="11">
    <source>
        <dbReference type="ARBA" id="ARBA00023163"/>
    </source>
</evidence>
<keyword evidence="7" id="KW-0067">ATP-binding</keyword>
<dbReference type="EC" id="2.7.13.3" evidence="2"/>
<evidence type="ECO:0000256" key="8">
    <source>
        <dbReference type="ARBA" id="ARBA00023012"/>
    </source>
</evidence>
<evidence type="ECO:0000313" key="18">
    <source>
        <dbReference type="EMBL" id="TYP98445.1"/>
    </source>
</evidence>
<accession>A0A5S5DRQ5</accession>
<feature type="domain" description="HTH araC/xylS-type" evidence="15">
    <location>
        <begin position="1276"/>
        <end position="1376"/>
    </location>
</feature>
<dbReference type="FunFam" id="3.30.565.10:FF:000037">
    <property type="entry name" value="Hybrid sensor histidine kinase/response regulator"/>
    <property type="match status" value="1"/>
</dbReference>
<sequence>MDLILKSALPNNPVPIENSCRIIRQKKKKATDVPQLWKVCTILLLGFLYAYPGWTQSLHIARLRISQELPSLTINKTFQDSEGFIWFGTTEGICRYDGYGISTFKLSQAINNASLTQNIVTINELDGRILIGADAGLFVIHKNTYKAVPFPDERLSNSRITDLLVDRQNRLWVGTSGAIYVYNADFSLHRQYQHHPEKKSGIPRAGVNSFFEDKDGMIWVSFWEAGLFKLDTKKDTWTSFPKMGNRNNPYKVLQDQRGQYWVCTWGDGLFLLNPDAEQPYTDVSVRNKRRKAGNEYLYYDIIEDHKLHYIWVLSFSGISAFQYTASNELEEVDLSGTFDHTANIFSNIFQDRHGMLWLCIPGEGVVNIRTDHSDIANYTLRAIKDRYSIAPNLTALYRDSDGEMWFNQERIGLGVFNATTGEIRTYSNSDFKDIISLRAVNGIIELNHELWIGAAHEPTVNVFRKNDKKLVLLRSLDLRLSSPDAGFPLSFLVDKGTTLWLATTRGLMRKRGDDDLFYPVAAVTDHVVDLTLDEHGHLWAATKNSGIYCIDPRTDQTVLRLDKNTGSLRTNQIETATADSIGQIWIGTKDKRLLAYDIGRRTFKEYANALLFSNERLIDIAVLRHNIWLSTTRHIYKLDPTSGSIIEFSQADGFQVNMFNKKSHVVDSSRERIYFAGHNGLVVFHDSPIQQVPASRAFIADIKINNRSVIQHDGNSKFDFRDLRLTLNPDEQNIEISFTSLAYADPDKIRYAYKLEGVDKNWVYAPRGRVFATYNNLGKGKYRFLLKATDLNNNWSSSVTEVYIEKKPAFYESNVAYVIYFLTAVGLIYFMISFALNRLKLRSDLRIAQIEKEKANELIQTKLSYFTSISHDLLTPLTIISCLIDDIQITTRKNLSQFEKMRFNLDRLKRLLQQILDFRRVENKQMILRVSHGSINRFIEELCAIYFSPLAKRKEIDFVVEAPEAPIEGYFDMDKLDKILFNLLSNAFKYTPSRGRIELSYRRVTEAGKAYMLIEVKDSGLGIAPEEIDRIFIPFYNNTNAKQQESNGIGLALTKELVEIHRGQLRVKSVLQQGSCFSVRIPLDKESYLDEERKGADQPFHRGLSFSSSIDDYSSTPTPDLPEGVPQLHLLLVEDNEDLRQTMSSVLSRNYRIHEATHGDEALALLQQHDIDIIISDIMMPVMDGLTFCKHVKSNQDINHIPIILLTAKNSIEDRIECYQAGADGYISKPFELKVLEAKIHSFVINKRTKQLDFKTNPQINISSLDHTPLDEQFLKKMIHIIEEHLSDSQFDVQVLGDKLALSKSTLYRKTKVLLNQSPSEFIKNIRLKHACQIMENDQSISVSEVAFATGFSDPRYFSTCFKAEFGMTPSEFQKRPSGSKANPLKHEHS</sequence>
<evidence type="ECO:0000256" key="2">
    <source>
        <dbReference type="ARBA" id="ARBA00012438"/>
    </source>
</evidence>
<evidence type="ECO:0000313" key="19">
    <source>
        <dbReference type="Proteomes" id="UP000325105"/>
    </source>
</evidence>
<dbReference type="InterPro" id="IPR004358">
    <property type="entry name" value="Sig_transdc_His_kin-like_C"/>
</dbReference>
<keyword evidence="5" id="KW-0547">Nucleotide-binding</keyword>
<keyword evidence="14" id="KW-1133">Transmembrane helix</keyword>
<dbReference type="InterPro" id="IPR015943">
    <property type="entry name" value="WD40/YVTN_repeat-like_dom_sf"/>
</dbReference>
<dbReference type="InterPro" id="IPR003594">
    <property type="entry name" value="HATPase_dom"/>
</dbReference>
<dbReference type="Gene3D" id="1.10.10.60">
    <property type="entry name" value="Homeodomain-like"/>
    <property type="match status" value="1"/>
</dbReference>
<dbReference type="SUPFAM" id="SSF55874">
    <property type="entry name" value="ATPase domain of HSP90 chaperone/DNA topoisomerase II/histidine kinase"/>
    <property type="match status" value="1"/>
</dbReference>
<dbReference type="PROSITE" id="PS00041">
    <property type="entry name" value="HTH_ARAC_FAMILY_1"/>
    <property type="match status" value="1"/>
</dbReference>
<dbReference type="PANTHER" id="PTHR43547:SF2">
    <property type="entry name" value="HYBRID SIGNAL TRANSDUCTION HISTIDINE KINASE C"/>
    <property type="match status" value="1"/>
</dbReference>
<keyword evidence="10" id="KW-0238">DNA-binding</keyword>
<dbReference type="SUPFAM" id="SSF46689">
    <property type="entry name" value="Homeodomain-like"/>
    <property type="match status" value="1"/>
</dbReference>
<dbReference type="InterPro" id="IPR018060">
    <property type="entry name" value="HTH_AraC"/>
</dbReference>
<keyword evidence="4" id="KW-0808">Transferase</keyword>
<keyword evidence="9" id="KW-0805">Transcription regulation</keyword>
<dbReference type="InterPro" id="IPR011006">
    <property type="entry name" value="CheY-like_superfamily"/>
</dbReference>
<keyword evidence="6 18" id="KW-0418">Kinase</keyword>
<dbReference type="Gene3D" id="1.10.287.130">
    <property type="match status" value="1"/>
</dbReference>
<dbReference type="GO" id="GO:0003700">
    <property type="term" value="F:DNA-binding transcription factor activity"/>
    <property type="evidence" value="ECO:0007669"/>
    <property type="project" value="InterPro"/>
</dbReference>
<dbReference type="Gene3D" id="3.40.50.2300">
    <property type="match status" value="1"/>
</dbReference>
<dbReference type="InterPro" id="IPR011123">
    <property type="entry name" value="Y_Y_Y"/>
</dbReference>
<dbReference type="PRINTS" id="PR00344">
    <property type="entry name" value="BCTRLSENSOR"/>
</dbReference>
<gene>
    <name evidence="18" type="ORF">BC792_10199</name>
</gene>
<dbReference type="InterPro" id="IPR001789">
    <property type="entry name" value="Sig_transdc_resp-reg_receiver"/>
</dbReference>
<keyword evidence="3 12" id="KW-0597">Phosphoprotein</keyword>
<evidence type="ECO:0000256" key="12">
    <source>
        <dbReference type="PROSITE-ProRule" id="PRU00169"/>
    </source>
</evidence>
<evidence type="ECO:0000256" key="7">
    <source>
        <dbReference type="ARBA" id="ARBA00022840"/>
    </source>
</evidence>
<feature type="domain" description="Histidine kinase" evidence="16">
    <location>
        <begin position="868"/>
        <end position="1085"/>
    </location>
</feature>
<dbReference type="Gene3D" id="2.60.40.10">
    <property type="entry name" value="Immunoglobulins"/>
    <property type="match status" value="1"/>
</dbReference>
<dbReference type="InterPro" id="IPR018062">
    <property type="entry name" value="HTH_AraC-typ_CS"/>
</dbReference>
<evidence type="ECO:0000256" key="6">
    <source>
        <dbReference type="ARBA" id="ARBA00022777"/>
    </source>
</evidence>
<feature type="transmembrane region" description="Helical" evidence="14">
    <location>
        <begin position="815"/>
        <end position="836"/>
    </location>
</feature>
<feature type="domain" description="Response regulatory" evidence="17">
    <location>
        <begin position="1129"/>
        <end position="1244"/>
    </location>
</feature>
<evidence type="ECO:0000256" key="1">
    <source>
        <dbReference type="ARBA" id="ARBA00000085"/>
    </source>
</evidence>
<dbReference type="SMART" id="SM00342">
    <property type="entry name" value="HTH_ARAC"/>
    <property type="match status" value="1"/>
</dbReference>
<dbReference type="Pfam" id="PF07495">
    <property type="entry name" value="Y_Y_Y"/>
    <property type="match status" value="1"/>
</dbReference>
<dbReference type="InterPro" id="IPR009057">
    <property type="entry name" value="Homeodomain-like_sf"/>
</dbReference>
<evidence type="ECO:0000259" key="15">
    <source>
        <dbReference type="PROSITE" id="PS01124"/>
    </source>
</evidence>
<keyword evidence="19" id="KW-1185">Reference proteome</keyword>
<evidence type="ECO:0000256" key="3">
    <source>
        <dbReference type="ARBA" id="ARBA00022553"/>
    </source>
</evidence>
<dbReference type="SUPFAM" id="SSF47384">
    <property type="entry name" value="Homodimeric domain of signal transducing histidine kinase"/>
    <property type="match status" value="1"/>
</dbReference>
<dbReference type="PROSITE" id="PS01124">
    <property type="entry name" value="HTH_ARAC_FAMILY_2"/>
    <property type="match status" value="1"/>
</dbReference>
<keyword evidence="14" id="KW-0812">Transmembrane</keyword>
<dbReference type="InterPro" id="IPR005467">
    <property type="entry name" value="His_kinase_dom"/>
</dbReference>
<comment type="caution">
    <text evidence="18">The sequence shown here is derived from an EMBL/GenBank/DDBJ whole genome shotgun (WGS) entry which is preliminary data.</text>
</comment>
<dbReference type="Proteomes" id="UP000325105">
    <property type="component" value="Unassembled WGS sequence"/>
</dbReference>
<dbReference type="SUPFAM" id="SSF63829">
    <property type="entry name" value="Calcium-dependent phosphotriesterase"/>
    <property type="match status" value="2"/>
</dbReference>
<protein>
    <recommendedName>
        <fullName evidence="2">histidine kinase</fullName>
        <ecNumber evidence="2">2.7.13.3</ecNumber>
    </recommendedName>
</protein>
<evidence type="ECO:0000256" key="9">
    <source>
        <dbReference type="ARBA" id="ARBA00023015"/>
    </source>
</evidence>
<dbReference type="EMBL" id="VNHX01000001">
    <property type="protein sequence ID" value="TYP98445.1"/>
    <property type="molecule type" value="Genomic_DNA"/>
</dbReference>
<dbReference type="SMART" id="SM00387">
    <property type="entry name" value="HATPase_c"/>
    <property type="match status" value="1"/>
</dbReference>
<dbReference type="InterPro" id="IPR013783">
    <property type="entry name" value="Ig-like_fold"/>
</dbReference>
<reference evidence="18 19" key="1">
    <citation type="submission" date="2019-07" db="EMBL/GenBank/DDBJ databases">
        <title>Genomic Encyclopedia of Archaeal and Bacterial Type Strains, Phase II (KMG-II): from individual species to whole genera.</title>
        <authorList>
            <person name="Goeker M."/>
        </authorList>
    </citation>
    <scope>NUCLEOTIDE SEQUENCE [LARGE SCALE GENOMIC DNA]</scope>
    <source>
        <strain evidence="18 19">DSM 18850</strain>
    </source>
</reference>
<dbReference type="GO" id="GO:0000155">
    <property type="term" value="F:phosphorelay sensor kinase activity"/>
    <property type="evidence" value="ECO:0007669"/>
    <property type="project" value="InterPro"/>
</dbReference>
<dbReference type="PROSITE" id="PS50109">
    <property type="entry name" value="HIS_KIN"/>
    <property type="match status" value="1"/>
</dbReference>
<dbReference type="CDD" id="cd17574">
    <property type="entry name" value="REC_OmpR"/>
    <property type="match status" value="1"/>
</dbReference>
<comment type="catalytic activity">
    <reaction evidence="1">
        <text>ATP + protein L-histidine = ADP + protein N-phospho-L-histidine.</text>
        <dbReference type="EC" id="2.7.13.3"/>
    </reaction>
</comment>
<dbReference type="InterPro" id="IPR036890">
    <property type="entry name" value="HATPase_C_sf"/>
</dbReference>
<evidence type="ECO:0000256" key="5">
    <source>
        <dbReference type="ARBA" id="ARBA00022741"/>
    </source>
</evidence>
<dbReference type="Gene3D" id="3.30.565.10">
    <property type="entry name" value="Histidine kinase-like ATPase, C-terminal domain"/>
    <property type="match status" value="1"/>
</dbReference>
<dbReference type="SUPFAM" id="SSF52172">
    <property type="entry name" value="CheY-like"/>
    <property type="match status" value="1"/>
</dbReference>
<dbReference type="CDD" id="cd00082">
    <property type="entry name" value="HisKA"/>
    <property type="match status" value="1"/>
</dbReference>
<name>A0A5S5DRQ5_9SPHI</name>
<proteinExistence type="predicted"/>